<feature type="transmembrane region" description="Helical" evidence="5">
    <location>
        <begin position="179"/>
        <end position="204"/>
    </location>
</feature>
<dbReference type="Gene3D" id="1.20.1070.10">
    <property type="entry name" value="Rhodopsin 7-helix transmembrane proteins"/>
    <property type="match status" value="1"/>
</dbReference>
<keyword evidence="4 5" id="KW-0472">Membrane</keyword>
<keyword evidence="3 5" id="KW-1133">Transmembrane helix</keyword>
<evidence type="ECO:0000256" key="4">
    <source>
        <dbReference type="ARBA" id="ARBA00023136"/>
    </source>
</evidence>
<evidence type="ECO:0000256" key="5">
    <source>
        <dbReference type="SAM" id="Phobius"/>
    </source>
</evidence>
<feature type="transmembrane region" description="Helical" evidence="5">
    <location>
        <begin position="92"/>
        <end position="119"/>
    </location>
</feature>
<feature type="transmembrane region" description="Helical" evidence="5">
    <location>
        <begin position="229"/>
        <end position="252"/>
    </location>
</feature>
<comment type="subcellular location">
    <subcellularLocation>
        <location evidence="1">Membrane</location>
    </subcellularLocation>
</comment>
<comment type="caution">
    <text evidence="7">The sequence shown here is derived from an EMBL/GenBank/DDBJ whole genome shotgun (WGS) entry which is preliminary data.</text>
</comment>
<dbReference type="Proteomes" id="UP000663845">
    <property type="component" value="Unassembled WGS sequence"/>
</dbReference>
<evidence type="ECO:0000259" key="6">
    <source>
        <dbReference type="PROSITE" id="PS50262"/>
    </source>
</evidence>
<evidence type="ECO:0000256" key="2">
    <source>
        <dbReference type="ARBA" id="ARBA00022692"/>
    </source>
</evidence>
<dbReference type="AlphaFoldDB" id="A0A813NFE3"/>
<evidence type="ECO:0000256" key="1">
    <source>
        <dbReference type="ARBA" id="ARBA00004370"/>
    </source>
</evidence>
<dbReference type="Proteomes" id="UP000663844">
    <property type="component" value="Unassembled WGS sequence"/>
</dbReference>
<name>A0A813NFE3_9BILA</name>
<feature type="transmembrane region" description="Helical" evidence="5">
    <location>
        <begin position="264"/>
        <end position="286"/>
    </location>
</feature>
<dbReference type="PROSITE" id="PS50262">
    <property type="entry name" value="G_PROTEIN_RECEP_F1_2"/>
    <property type="match status" value="1"/>
</dbReference>
<feature type="transmembrane region" description="Helical" evidence="5">
    <location>
        <begin position="139"/>
        <end position="159"/>
    </location>
</feature>
<evidence type="ECO:0000256" key="3">
    <source>
        <dbReference type="ARBA" id="ARBA00022989"/>
    </source>
</evidence>
<dbReference type="InterPro" id="IPR017452">
    <property type="entry name" value="GPCR_Rhodpsn_7TM"/>
</dbReference>
<evidence type="ECO:0000313" key="9">
    <source>
        <dbReference type="Proteomes" id="UP000663845"/>
    </source>
</evidence>
<dbReference type="EMBL" id="CAJOAZ010000045">
    <property type="protein sequence ID" value="CAF3505320.1"/>
    <property type="molecule type" value="Genomic_DNA"/>
</dbReference>
<dbReference type="GO" id="GO:0016020">
    <property type="term" value="C:membrane"/>
    <property type="evidence" value="ECO:0007669"/>
    <property type="project" value="UniProtKB-SubCell"/>
</dbReference>
<reference evidence="7" key="1">
    <citation type="submission" date="2021-02" db="EMBL/GenBank/DDBJ databases">
        <authorList>
            <person name="Nowell W R."/>
        </authorList>
    </citation>
    <scope>NUCLEOTIDE SEQUENCE</scope>
</reference>
<feature type="transmembrane region" description="Helical" evidence="5">
    <location>
        <begin position="18"/>
        <end position="39"/>
    </location>
</feature>
<dbReference type="SUPFAM" id="SSF81321">
    <property type="entry name" value="Family A G protein-coupled receptor-like"/>
    <property type="match status" value="1"/>
</dbReference>
<feature type="domain" description="G-protein coupled receptors family 1 profile" evidence="6">
    <location>
        <begin position="31"/>
        <end position="283"/>
    </location>
</feature>
<feature type="transmembrane region" description="Helical" evidence="5">
    <location>
        <begin position="51"/>
        <end position="72"/>
    </location>
</feature>
<proteinExistence type="predicted"/>
<evidence type="ECO:0000313" key="7">
    <source>
        <dbReference type="EMBL" id="CAF0732523.1"/>
    </source>
</evidence>
<organism evidence="7 9">
    <name type="scientific">Adineta steineri</name>
    <dbReference type="NCBI Taxonomy" id="433720"/>
    <lineage>
        <taxon>Eukaryota</taxon>
        <taxon>Metazoa</taxon>
        <taxon>Spiralia</taxon>
        <taxon>Gnathifera</taxon>
        <taxon>Rotifera</taxon>
        <taxon>Eurotatoria</taxon>
        <taxon>Bdelloidea</taxon>
        <taxon>Adinetida</taxon>
        <taxon>Adinetidae</taxon>
        <taxon>Adineta</taxon>
    </lineage>
</organism>
<gene>
    <name evidence="7" type="ORF">JYZ213_LOCUS1306</name>
    <name evidence="8" type="ORF">OXD698_LOCUS1559</name>
</gene>
<evidence type="ECO:0000313" key="8">
    <source>
        <dbReference type="EMBL" id="CAF3505320.1"/>
    </source>
</evidence>
<sequence>MNTTSSTDSIISIRPFRFYYYLLTWISASIGIGFLCLSLTRYIRHKYQRTYLTYVYHFSLGFSILLFLISTPLHTLTEYYSSFIPMVSSQQHLLLCNFDIITFFITSSGIGYSLAYASLERTFFIFYSQNIQLTLIRQFTPFLIIFSFLSIIITLFVLLSKCALEISPCLICYFNSFKFQFLWFLLQFLIPFLIMLFAVIFLIYRINIHTKRMRSSITRKRSKNKFQRILIHLNIYNIYYMLSICPLNIYVFLRLSMNIKQQTIEILLINYSFISLHGYPILIFFLTKVKQPVRIKYFQEQKPAPYIIVTHPSSHVDEYERTRL</sequence>
<keyword evidence="2 5" id="KW-0812">Transmembrane</keyword>
<dbReference type="EMBL" id="CAJNOG010000006">
    <property type="protein sequence ID" value="CAF0732523.1"/>
    <property type="molecule type" value="Genomic_DNA"/>
</dbReference>
<accession>A0A813NFE3</accession>
<protein>
    <recommendedName>
        <fullName evidence="6">G-protein coupled receptors family 1 profile domain-containing protein</fullName>
    </recommendedName>
</protein>